<evidence type="ECO:0000313" key="7">
    <source>
        <dbReference type="Proteomes" id="UP000289859"/>
    </source>
</evidence>
<dbReference type="SUPFAM" id="SSF49464">
    <property type="entry name" value="Carboxypeptidase regulatory domain-like"/>
    <property type="match status" value="1"/>
</dbReference>
<evidence type="ECO:0000256" key="4">
    <source>
        <dbReference type="PROSITE-ProRule" id="PRU01360"/>
    </source>
</evidence>
<gene>
    <name evidence="6" type="ORF">DSM02_121</name>
</gene>
<dbReference type="Pfam" id="PF07715">
    <property type="entry name" value="Plug"/>
    <property type="match status" value="1"/>
</dbReference>
<dbReference type="InterPro" id="IPR023996">
    <property type="entry name" value="TonB-dep_OMP_SusC/RagA"/>
</dbReference>
<comment type="similarity">
    <text evidence="4">Belongs to the TonB-dependent receptor family.</text>
</comment>
<dbReference type="InterPro" id="IPR011662">
    <property type="entry name" value="Secretin/TonB_short_N"/>
</dbReference>
<keyword evidence="4" id="KW-0812">Transmembrane</keyword>
<sequence length="1121" mass="125640">MKKHSQRWSANHSIYLLNLKMSITAVLITLISIFQVQANSYSQDKISLDLEQVSVIDIIHAIEAKSNYKFLFNRKDVNLEQKVTVLVNDQSIDQVLKKVFKNSDIDYEVLNNQIILKKAVSNNSLSDKQNQYKISGKILDPTGQPLPGANIVEKGTKNGATSEFDGSFTLNVSDPNAILIVSYIGFTTQEIPLEGQTSISVKLEENAASLDELVVVGYGKQKKYSVISSVATIEPEELQTSSSRSLSNNLAGRLAGVIAVQRSGETGYDNSQFWIRGISSFAGNSQPLVLVDGIERSLNNIDPAEIATFSILKDAAASAVYGVRGANGVILITTKRGKIAKPSFNARYEHSLTQPTQLPEFIGAAEYLEVFNAIAREEGNTEPFSQERIDNIRSGVDPDLYPDVNWLDEITKDHALSDRLNLTVTGGTDLLRYAFVASYYGENGIIENDPRQEWDSSPHLDRYNMRSNLDLNMTPTTLFRVSIGGFLQDLRRAPQNVNELLNLAFETPPYQHPTQYSSGEIPVQPERANPWALATQTGYERQSASKLESLFSVEQDLDFIVQGLSTTFKFSFDRYNANSVRRAKSLEYYNPATGRNEDGSLDLTVYRFGQDFLGYETGSEWGNKAVYLEGRVEYSNNFKGDHQVDGLFLYNQRNYDDGSRLPYRNQGFAGRASYSYKRKYIAEFNFGYNGSENFAKGKRYGFFPSAAVGWIVSEEDFLKDIKTISNLKLRASYGLAGNDQIDGRRFAYITTIGDTNGYRWGVNNDYERAGRWEGDYGVSNLTWETVAKANLGINLGLWESINITADVFNEVRSDIFMQRRTVPGSAGFVNNPWSNYGKVKNQGFEVSLDVNKRFNDDFSIRGWGNFSYAHNEILEQDEPVAIIGTNRSSTGQSVGQIFGLLDNGLFTNEDFADIDNGVLNDDVPEHTFGNVRPGDIKYKDINGDGRITELDRTAIGGTYNPEIVYGFGFNMQYKNFDFGMFFQGNAKTYRIIGGSYFSPGSGQGGLGNIYTNYTDRWTVENPRQDVFWPRLSNAPNANNDKASTWWLRDMSMLRMKNVEFGYTFPKSLTEKISSNNARLYVRGNNVLTLSSFKLWDPEIDTGTGFTYPPMQSIALGLDIIF</sequence>
<proteinExistence type="inferred from homology"/>
<feature type="domain" description="Secretin/TonB short N-terminal" evidence="5">
    <location>
        <begin position="68"/>
        <end position="119"/>
    </location>
</feature>
<dbReference type="PROSITE" id="PS52016">
    <property type="entry name" value="TONB_DEPENDENT_REC_3"/>
    <property type="match status" value="1"/>
</dbReference>
<evidence type="ECO:0000256" key="3">
    <source>
        <dbReference type="ARBA" id="ARBA00023237"/>
    </source>
</evidence>
<dbReference type="NCBIfam" id="TIGR04056">
    <property type="entry name" value="OMP_RagA_SusC"/>
    <property type="match status" value="1"/>
</dbReference>
<dbReference type="SUPFAM" id="SSF56935">
    <property type="entry name" value="Porins"/>
    <property type="match status" value="1"/>
</dbReference>
<evidence type="ECO:0000256" key="2">
    <source>
        <dbReference type="ARBA" id="ARBA00023136"/>
    </source>
</evidence>
<dbReference type="InterPro" id="IPR023997">
    <property type="entry name" value="TonB-dep_OMP_SusC/RagA_CS"/>
</dbReference>
<dbReference type="InterPro" id="IPR039426">
    <property type="entry name" value="TonB-dep_rcpt-like"/>
</dbReference>
<dbReference type="SMART" id="SM00965">
    <property type="entry name" value="STN"/>
    <property type="match status" value="1"/>
</dbReference>
<comment type="caution">
    <text evidence="6">The sequence shown here is derived from an EMBL/GenBank/DDBJ whole genome shotgun (WGS) entry which is preliminary data.</text>
</comment>
<keyword evidence="1 4" id="KW-0813">Transport</keyword>
<dbReference type="FunFam" id="2.170.130.10:FF:000003">
    <property type="entry name" value="SusC/RagA family TonB-linked outer membrane protein"/>
    <property type="match status" value="1"/>
</dbReference>
<dbReference type="InterPro" id="IPR037066">
    <property type="entry name" value="Plug_dom_sf"/>
</dbReference>
<name>A0A4Q0PGM6_9FLAO</name>
<dbReference type="NCBIfam" id="TIGR04057">
    <property type="entry name" value="SusC_RagA_signa"/>
    <property type="match status" value="1"/>
</dbReference>
<keyword evidence="3 4" id="KW-0998">Cell outer membrane</keyword>
<dbReference type="EMBL" id="QOVK01000001">
    <property type="protein sequence ID" value="RXG26129.1"/>
    <property type="molecule type" value="Genomic_DNA"/>
</dbReference>
<reference evidence="6 7" key="1">
    <citation type="submission" date="2018-07" db="EMBL/GenBank/DDBJ databases">
        <title>Leeuwenhoekiella genomics.</title>
        <authorList>
            <person name="Tahon G."/>
            <person name="Willems A."/>
        </authorList>
    </citation>
    <scope>NUCLEOTIDE SEQUENCE [LARGE SCALE GENOMIC DNA]</scope>
    <source>
        <strain evidence="6 7">LMG 29608</strain>
    </source>
</reference>
<accession>A0A4Q0PGM6</accession>
<evidence type="ECO:0000256" key="1">
    <source>
        <dbReference type="ARBA" id="ARBA00022448"/>
    </source>
</evidence>
<dbReference type="Pfam" id="PF13715">
    <property type="entry name" value="CarbopepD_reg_2"/>
    <property type="match status" value="1"/>
</dbReference>
<dbReference type="Proteomes" id="UP000289859">
    <property type="component" value="Unassembled WGS sequence"/>
</dbReference>
<protein>
    <submittedName>
        <fullName evidence="6">TonB-linked SusC/RagA family outer membrane protein</fullName>
    </submittedName>
</protein>
<comment type="subcellular location">
    <subcellularLocation>
        <location evidence="4">Cell outer membrane</location>
        <topology evidence="4">Multi-pass membrane protein</topology>
    </subcellularLocation>
</comment>
<dbReference type="InterPro" id="IPR012910">
    <property type="entry name" value="Plug_dom"/>
</dbReference>
<dbReference type="Pfam" id="PF07660">
    <property type="entry name" value="STN"/>
    <property type="match status" value="1"/>
</dbReference>
<dbReference type="Gene3D" id="2.170.130.10">
    <property type="entry name" value="TonB-dependent receptor, plug domain"/>
    <property type="match status" value="1"/>
</dbReference>
<organism evidence="6 7">
    <name type="scientific">Leeuwenhoekiella polynyae</name>
    <dbReference type="NCBI Taxonomy" id="1550906"/>
    <lineage>
        <taxon>Bacteria</taxon>
        <taxon>Pseudomonadati</taxon>
        <taxon>Bacteroidota</taxon>
        <taxon>Flavobacteriia</taxon>
        <taxon>Flavobacteriales</taxon>
        <taxon>Flavobacteriaceae</taxon>
        <taxon>Leeuwenhoekiella</taxon>
    </lineage>
</organism>
<dbReference type="RefSeq" id="WP_205875037.1">
    <property type="nucleotide sequence ID" value="NZ_JBHUOO010000018.1"/>
</dbReference>
<dbReference type="AlphaFoldDB" id="A0A4Q0PGM6"/>
<dbReference type="Gene3D" id="2.60.40.1120">
    <property type="entry name" value="Carboxypeptidase-like, regulatory domain"/>
    <property type="match status" value="1"/>
</dbReference>
<dbReference type="GO" id="GO:0009279">
    <property type="term" value="C:cell outer membrane"/>
    <property type="evidence" value="ECO:0007669"/>
    <property type="project" value="UniProtKB-SubCell"/>
</dbReference>
<keyword evidence="2 4" id="KW-0472">Membrane</keyword>
<evidence type="ECO:0000259" key="5">
    <source>
        <dbReference type="SMART" id="SM00965"/>
    </source>
</evidence>
<keyword evidence="7" id="KW-1185">Reference proteome</keyword>
<evidence type="ECO:0000313" key="6">
    <source>
        <dbReference type="EMBL" id="RXG26129.1"/>
    </source>
</evidence>
<keyword evidence="4" id="KW-1134">Transmembrane beta strand</keyword>
<dbReference type="InterPro" id="IPR008969">
    <property type="entry name" value="CarboxyPept-like_regulatory"/>
</dbReference>